<dbReference type="OrthoDB" id="767009at2"/>
<dbReference type="AlphaFoldDB" id="A0A1W2CUX1"/>
<keyword evidence="3" id="KW-1185">Reference proteome</keyword>
<protein>
    <submittedName>
        <fullName evidence="2">Uncharacterized protein</fullName>
    </submittedName>
</protein>
<dbReference type="Proteomes" id="UP000192756">
    <property type="component" value="Unassembled WGS sequence"/>
</dbReference>
<dbReference type="RefSeq" id="WP_084240066.1">
    <property type="nucleotide sequence ID" value="NZ_FWXT01000002.1"/>
</dbReference>
<gene>
    <name evidence="2" type="ORF">SAMN04488524_3275</name>
</gene>
<evidence type="ECO:0000313" key="3">
    <source>
        <dbReference type="Proteomes" id="UP000192756"/>
    </source>
</evidence>
<dbReference type="STRING" id="151894.SAMN04488524_3275"/>
<proteinExistence type="predicted"/>
<accession>A0A1W2CUX1</accession>
<evidence type="ECO:0000256" key="1">
    <source>
        <dbReference type="SAM" id="MobiDB-lite"/>
    </source>
</evidence>
<sequence>MKIIDEEMPDDQDQSADEQDEQVTEDMAKKEITPSTPVSPRDGLDNTGTQGYDSLTDDAFTGSSKKPVENPGDDQSHTGSSSEDFKDKED</sequence>
<dbReference type="EMBL" id="FWXT01000002">
    <property type="protein sequence ID" value="SMC89037.1"/>
    <property type="molecule type" value="Genomic_DNA"/>
</dbReference>
<name>A0A1W2CUX1_9SPHI</name>
<evidence type="ECO:0000313" key="2">
    <source>
        <dbReference type="EMBL" id="SMC89037.1"/>
    </source>
</evidence>
<feature type="compositionally biased region" description="Acidic residues" evidence="1">
    <location>
        <begin position="1"/>
        <end position="24"/>
    </location>
</feature>
<organism evidence="2 3">
    <name type="scientific">Pedobacter africanus</name>
    <dbReference type="NCBI Taxonomy" id="151894"/>
    <lineage>
        <taxon>Bacteria</taxon>
        <taxon>Pseudomonadati</taxon>
        <taxon>Bacteroidota</taxon>
        <taxon>Sphingobacteriia</taxon>
        <taxon>Sphingobacteriales</taxon>
        <taxon>Sphingobacteriaceae</taxon>
        <taxon>Pedobacter</taxon>
    </lineage>
</organism>
<reference evidence="3" key="1">
    <citation type="submission" date="2017-04" db="EMBL/GenBank/DDBJ databases">
        <authorList>
            <person name="Varghese N."/>
            <person name="Submissions S."/>
        </authorList>
    </citation>
    <scope>NUCLEOTIDE SEQUENCE [LARGE SCALE GENOMIC DNA]</scope>
    <source>
        <strain evidence="3">DSM 12126</strain>
    </source>
</reference>
<feature type="region of interest" description="Disordered" evidence="1">
    <location>
        <begin position="1"/>
        <end position="90"/>
    </location>
</feature>